<feature type="domain" description="Ketopantoate reductase N-terminal" evidence="11">
    <location>
        <begin position="11"/>
        <end position="159"/>
    </location>
</feature>
<dbReference type="Gene3D" id="1.10.1040.10">
    <property type="entry name" value="N-(1-d-carboxylethyl)-l-norvaline Dehydrogenase, domain 2"/>
    <property type="match status" value="1"/>
</dbReference>
<evidence type="ECO:0000259" key="12">
    <source>
        <dbReference type="Pfam" id="PF08546"/>
    </source>
</evidence>
<comment type="catalytic activity">
    <reaction evidence="9 10">
        <text>(R)-pantoate + NADP(+) = 2-dehydropantoate + NADPH + H(+)</text>
        <dbReference type="Rhea" id="RHEA:16233"/>
        <dbReference type="ChEBI" id="CHEBI:11561"/>
        <dbReference type="ChEBI" id="CHEBI:15378"/>
        <dbReference type="ChEBI" id="CHEBI:15980"/>
        <dbReference type="ChEBI" id="CHEBI:57783"/>
        <dbReference type="ChEBI" id="CHEBI:58349"/>
        <dbReference type="EC" id="1.1.1.169"/>
    </reaction>
</comment>
<dbReference type="InterPro" id="IPR051402">
    <property type="entry name" value="KPR-Related"/>
</dbReference>
<dbReference type="SUPFAM" id="SSF48179">
    <property type="entry name" value="6-phosphogluconate dehydrogenase C-terminal domain-like"/>
    <property type="match status" value="1"/>
</dbReference>
<protein>
    <recommendedName>
        <fullName evidence="4 10">2-dehydropantoate 2-reductase</fullName>
        <ecNumber evidence="3 10">1.1.1.169</ecNumber>
    </recommendedName>
    <alternativeName>
        <fullName evidence="8 10">Ketopantoate reductase</fullName>
    </alternativeName>
</protein>
<dbReference type="InterPro" id="IPR003710">
    <property type="entry name" value="ApbA"/>
</dbReference>
<evidence type="ECO:0000256" key="5">
    <source>
        <dbReference type="ARBA" id="ARBA00022655"/>
    </source>
</evidence>
<dbReference type="PANTHER" id="PTHR21708:SF26">
    <property type="entry name" value="2-DEHYDROPANTOATE 2-REDUCTASE"/>
    <property type="match status" value="1"/>
</dbReference>
<keyword evidence="7 10" id="KW-0560">Oxidoreductase</keyword>
<keyword evidence="14" id="KW-1185">Reference proteome</keyword>
<dbReference type="EMBL" id="JALGBI010000001">
    <property type="protein sequence ID" value="MCJ0764349.1"/>
    <property type="molecule type" value="Genomic_DNA"/>
</dbReference>
<sequence>MVDSAEAPPRVLVVGAGAIGAFYGGQLARAGAQVSVVSRADFEAVQSVGYDIRSPLGDFVFRPAQVLRSAADCPVPPDYLLLCVKTVRGLDRAALIRDAVGPHTVIVLIANGIGVEQELADAFPHNELVSVLAYVAVSRTGRGTVQHHALGALAMGNFPRGVTARTERLAGLFRAAGLSCETQDDIAASRWHKCLWNIAFNPISVLGGALDTRAILAPPEGEAFVRRVMQEMCRVAAANGYPMDEQVIEGSIRSTRAMTPYKTSMALDYENGRALEIDPIIGNVVRSARRHGVAVPSLEALHALLCMVQDRAEAPAPG</sequence>
<dbReference type="Pfam" id="PF08546">
    <property type="entry name" value="ApbA_C"/>
    <property type="match status" value="1"/>
</dbReference>
<keyword evidence="5 10" id="KW-0566">Pantothenate biosynthesis</keyword>
<evidence type="ECO:0000256" key="8">
    <source>
        <dbReference type="ARBA" id="ARBA00032024"/>
    </source>
</evidence>
<comment type="caution">
    <text evidence="13">The sequence shown here is derived from an EMBL/GenBank/DDBJ whole genome shotgun (WGS) entry which is preliminary data.</text>
</comment>
<dbReference type="RefSeq" id="WP_243306962.1">
    <property type="nucleotide sequence ID" value="NZ_JALGBI010000001.1"/>
</dbReference>
<evidence type="ECO:0000313" key="14">
    <source>
        <dbReference type="Proteomes" id="UP001139447"/>
    </source>
</evidence>
<proteinExistence type="inferred from homology"/>
<dbReference type="Proteomes" id="UP001139447">
    <property type="component" value="Unassembled WGS sequence"/>
</dbReference>
<comment type="function">
    <text evidence="10">Catalyzes the NADPH-dependent reduction of ketopantoate into pantoic acid.</text>
</comment>
<evidence type="ECO:0000256" key="2">
    <source>
        <dbReference type="ARBA" id="ARBA00007870"/>
    </source>
</evidence>
<dbReference type="InterPro" id="IPR013328">
    <property type="entry name" value="6PGD_dom2"/>
</dbReference>
<dbReference type="AlphaFoldDB" id="A0A9X1VW52"/>
<dbReference type="EC" id="1.1.1.169" evidence="3 10"/>
<dbReference type="NCBIfam" id="TIGR00745">
    <property type="entry name" value="apbA_panE"/>
    <property type="match status" value="1"/>
</dbReference>
<dbReference type="PANTHER" id="PTHR21708">
    <property type="entry name" value="PROBABLE 2-DEHYDROPANTOATE 2-REDUCTASE"/>
    <property type="match status" value="1"/>
</dbReference>
<dbReference type="GO" id="GO:0005737">
    <property type="term" value="C:cytoplasm"/>
    <property type="evidence" value="ECO:0007669"/>
    <property type="project" value="TreeGrafter"/>
</dbReference>
<comment type="pathway">
    <text evidence="1 10">Cofactor biosynthesis; (R)-pantothenate biosynthesis; (R)-pantoate from 3-methyl-2-oxobutanoate: step 2/2.</text>
</comment>
<evidence type="ECO:0000256" key="4">
    <source>
        <dbReference type="ARBA" id="ARBA00019465"/>
    </source>
</evidence>
<dbReference type="InterPro" id="IPR013332">
    <property type="entry name" value="KPR_N"/>
</dbReference>
<dbReference type="InterPro" id="IPR013752">
    <property type="entry name" value="KPA_reductase"/>
</dbReference>
<evidence type="ECO:0000256" key="9">
    <source>
        <dbReference type="ARBA" id="ARBA00048793"/>
    </source>
</evidence>
<organism evidence="13 14">
    <name type="scientific">Variovorax terrae</name>
    <dbReference type="NCBI Taxonomy" id="2923278"/>
    <lineage>
        <taxon>Bacteria</taxon>
        <taxon>Pseudomonadati</taxon>
        <taxon>Pseudomonadota</taxon>
        <taxon>Betaproteobacteria</taxon>
        <taxon>Burkholderiales</taxon>
        <taxon>Comamonadaceae</taxon>
        <taxon>Variovorax</taxon>
    </lineage>
</organism>
<dbReference type="InterPro" id="IPR008927">
    <property type="entry name" value="6-PGluconate_DH-like_C_sf"/>
</dbReference>
<feature type="domain" description="Ketopantoate reductase C-terminal" evidence="12">
    <location>
        <begin position="185"/>
        <end position="307"/>
    </location>
</feature>
<dbReference type="InterPro" id="IPR036291">
    <property type="entry name" value="NAD(P)-bd_dom_sf"/>
</dbReference>
<reference evidence="13" key="1">
    <citation type="submission" date="2022-03" db="EMBL/GenBank/DDBJ databases">
        <authorList>
            <person name="Woo C.Y."/>
        </authorList>
    </citation>
    <scope>NUCLEOTIDE SEQUENCE</scope>
    <source>
        <strain evidence="13">CYS-02</strain>
    </source>
</reference>
<keyword evidence="6 10" id="KW-0521">NADP</keyword>
<evidence type="ECO:0000256" key="7">
    <source>
        <dbReference type="ARBA" id="ARBA00023002"/>
    </source>
</evidence>
<evidence type="ECO:0000259" key="11">
    <source>
        <dbReference type="Pfam" id="PF02558"/>
    </source>
</evidence>
<dbReference type="Gene3D" id="3.40.50.720">
    <property type="entry name" value="NAD(P)-binding Rossmann-like Domain"/>
    <property type="match status" value="1"/>
</dbReference>
<evidence type="ECO:0000256" key="6">
    <source>
        <dbReference type="ARBA" id="ARBA00022857"/>
    </source>
</evidence>
<evidence type="ECO:0000256" key="3">
    <source>
        <dbReference type="ARBA" id="ARBA00013014"/>
    </source>
</evidence>
<dbReference type="GO" id="GO:0008677">
    <property type="term" value="F:2-dehydropantoate 2-reductase activity"/>
    <property type="evidence" value="ECO:0007669"/>
    <property type="project" value="UniProtKB-EC"/>
</dbReference>
<accession>A0A9X1VW52</accession>
<dbReference type="Pfam" id="PF02558">
    <property type="entry name" value="ApbA"/>
    <property type="match status" value="1"/>
</dbReference>
<dbReference type="GO" id="GO:0015940">
    <property type="term" value="P:pantothenate biosynthetic process"/>
    <property type="evidence" value="ECO:0007669"/>
    <property type="project" value="UniProtKB-KW"/>
</dbReference>
<dbReference type="FunFam" id="1.10.1040.10:FF:000017">
    <property type="entry name" value="2-dehydropantoate 2-reductase"/>
    <property type="match status" value="1"/>
</dbReference>
<evidence type="ECO:0000256" key="1">
    <source>
        <dbReference type="ARBA" id="ARBA00004994"/>
    </source>
</evidence>
<name>A0A9X1VW52_9BURK</name>
<dbReference type="SUPFAM" id="SSF51735">
    <property type="entry name" value="NAD(P)-binding Rossmann-fold domains"/>
    <property type="match status" value="1"/>
</dbReference>
<comment type="similarity">
    <text evidence="2 10">Belongs to the ketopantoate reductase family.</text>
</comment>
<gene>
    <name evidence="13" type="ORF">MMF98_14120</name>
</gene>
<evidence type="ECO:0000256" key="10">
    <source>
        <dbReference type="RuleBase" id="RU362068"/>
    </source>
</evidence>
<evidence type="ECO:0000313" key="13">
    <source>
        <dbReference type="EMBL" id="MCJ0764349.1"/>
    </source>
</evidence>